<comment type="caution">
    <text evidence="2">The sequence shown here is derived from an EMBL/GenBank/DDBJ whole genome shotgun (WGS) entry which is preliminary data.</text>
</comment>
<protein>
    <submittedName>
        <fullName evidence="2">Uncharacterized protein</fullName>
    </submittedName>
</protein>
<name>A0A8X7BQX0_9ARAC</name>
<dbReference type="EMBL" id="BMAV01001113">
    <property type="protein sequence ID" value="GFY38914.1"/>
    <property type="molecule type" value="Genomic_DNA"/>
</dbReference>
<reference evidence="2" key="1">
    <citation type="submission" date="2020-08" db="EMBL/GenBank/DDBJ databases">
        <title>Multicomponent nature underlies the extraordinary mechanical properties of spider dragline silk.</title>
        <authorList>
            <person name="Kono N."/>
            <person name="Nakamura H."/>
            <person name="Mori M."/>
            <person name="Yoshida Y."/>
            <person name="Ohtoshi R."/>
            <person name="Malay A.D."/>
            <person name="Moran D.A.P."/>
            <person name="Tomita M."/>
            <person name="Numata K."/>
            <person name="Arakawa K."/>
        </authorList>
    </citation>
    <scope>NUCLEOTIDE SEQUENCE</scope>
</reference>
<proteinExistence type="predicted"/>
<evidence type="ECO:0000313" key="3">
    <source>
        <dbReference type="Proteomes" id="UP000886998"/>
    </source>
</evidence>
<sequence length="74" mass="8260">MGDVSFQSVIESGRNHPTNEGLDSNLAPSWNIVQQLIRMQLYYPNRRNADHHQAPVWRSFGTSSAGAGHINILT</sequence>
<dbReference type="AlphaFoldDB" id="A0A8X7BQX0"/>
<dbReference type="Proteomes" id="UP000886998">
    <property type="component" value="Unassembled WGS sequence"/>
</dbReference>
<accession>A0A8X7BQX0</accession>
<evidence type="ECO:0000313" key="2">
    <source>
        <dbReference type="EMBL" id="GFY38914.1"/>
    </source>
</evidence>
<gene>
    <name evidence="2" type="ORF">TNIN_134661</name>
</gene>
<keyword evidence="3" id="KW-1185">Reference proteome</keyword>
<organism evidence="2 3">
    <name type="scientific">Trichonephila inaurata madagascariensis</name>
    <dbReference type="NCBI Taxonomy" id="2747483"/>
    <lineage>
        <taxon>Eukaryota</taxon>
        <taxon>Metazoa</taxon>
        <taxon>Ecdysozoa</taxon>
        <taxon>Arthropoda</taxon>
        <taxon>Chelicerata</taxon>
        <taxon>Arachnida</taxon>
        <taxon>Araneae</taxon>
        <taxon>Araneomorphae</taxon>
        <taxon>Entelegynae</taxon>
        <taxon>Araneoidea</taxon>
        <taxon>Nephilidae</taxon>
        <taxon>Trichonephila</taxon>
        <taxon>Trichonephila inaurata</taxon>
    </lineage>
</organism>
<feature type="region of interest" description="Disordered" evidence="1">
    <location>
        <begin position="1"/>
        <end position="24"/>
    </location>
</feature>
<evidence type="ECO:0000256" key="1">
    <source>
        <dbReference type="SAM" id="MobiDB-lite"/>
    </source>
</evidence>